<evidence type="ECO:0008006" key="3">
    <source>
        <dbReference type="Google" id="ProtNLM"/>
    </source>
</evidence>
<organism evidence="2">
    <name type="scientific">marine metagenome</name>
    <dbReference type="NCBI Taxonomy" id="408172"/>
    <lineage>
        <taxon>unclassified sequences</taxon>
        <taxon>metagenomes</taxon>
        <taxon>ecological metagenomes</taxon>
    </lineage>
</organism>
<feature type="non-terminal residue" evidence="2">
    <location>
        <position position="1"/>
    </location>
</feature>
<gene>
    <name evidence="2" type="ORF">METZ01_LOCUS160732</name>
</gene>
<accession>A0A382B2B1</accession>
<dbReference type="NCBIfam" id="TIGR04391">
    <property type="entry name" value="CcmD_alt_fam"/>
    <property type="match status" value="1"/>
</dbReference>
<evidence type="ECO:0000313" key="2">
    <source>
        <dbReference type="EMBL" id="SVB07878.1"/>
    </source>
</evidence>
<keyword evidence="1" id="KW-1133">Transmembrane helix</keyword>
<keyword evidence="1" id="KW-0472">Membrane</keyword>
<sequence length="83" mass="9409">VILGLVFFLTNPVHSLVASSLESSPSEANGPEANLKFLFAVFFITWIAFFAYVFFLSKRLKEMTRELQLIKKTLAENESHKGQ</sequence>
<evidence type="ECO:0000256" key="1">
    <source>
        <dbReference type="SAM" id="Phobius"/>
    </source>
</evidence>
<reference evidence="2" key="1">
    <citation type="submission" date="2018-05" db="EMBL/GenBank/DDBJ databases">
        <authorList>
            <person name="Lanie J.A."/>
            <person name="Ng W.-L."/>
            <person name="Kazmierczak K.M."/>
            <person name="Andrzejewski T.M."/>
            <person name="Davidsen T.M."/>
            <person name="Wayne K.J."/>
            <person name="Tettelin H."/>
            <person name="Glass J.I."/>
            <person name="Rusch D."/>
            <person name="Podicherti R."/>
            <person name="Tsui H.-C.T."/>
            <person name="Winkler M.E."/>
        </authorList>
    </citation>
    <scope>NUCLEOTIDE SEQUENCE</scope>
</reference>
<keyword evidence="1" id="KW-0812">Transmembrane</keyword>
<dbReference type="EMBL" id="UINC01027876">
    <property type="protein sequence ID" value="SVB07878.1"/>
    <property type="molecule type" value="Genomic_DNA"/>
</dbReference>
<proteinExistence type="predicted"/>
<protein>
    <recommendedName>
        <fullName evidence="3">CcmD family protein</fullName>
    </recommendedName>
</protein>
<name>A0A382B2B1_9ZZZZ</name>
<dbReference type="InterPro" id="IPR030888">
    <property type="entry name" value="Put_ccm"/>
</dbReference>
<dbReference type="AlphaFoldDB" id="A0A382B2B1"/>
<feature type="transmembrane region" description="Helical" evidence="1">
    <location>
        <begin position="39"/>
        <end position="57"/>
    </location>
</feature>